<dbReference type="PANTHER" id="PTHR42743:SF11">
    <property type="entry name" value="AMINODEOXYCHORISMATE LYASE"/>
    <property type="match status" value="1"/>
</dbReference>
<dbReference type="Gene3D" id="3.30.470.10">
    <property type="match status" value="1"/>
</dbReference>
<dbReference type="EMBL" id="UINC01222830">
    <property type="protein sequence ID" value="SVE51776.1"/>
    <property type="molecule type" value="Genomic_DNA"/>
</dbReference>
<reference evidence="2" key="1">
    <citation type="submission" date="2018-05" db="EMBL/GenBank/DDBJ databases">
        <authorList>
            <person name="Lanie J.A."/>
            <person name="Ng W.-L."/>
            <person name="Kazmierczak K.M."/>
            <person name="Andrzejewski T.M."/>
            <person name="Davidsen T.M."/>
            <person name="Wayne K.J."/>
            <person name="Tettelin H."/>
            <person name="Glass J.I."/>
            <person name="Rusch D."/>
            <person name="Podicherti R."/>
            <person name="Tsui H.-C.T."/>
            <person name="Winkler M.E."/>
        </authorList>
    </citation>
    <scope>NUCLEOTIDE SEQUENCE</scope>
</reference>
<dbReference type="InterPro" id="IPR036038">
    <property type="entry name" value="Aminotransferase-like"/>
</dbReference>
<dbReference type="GO" id="GO:0003824">
    <property type="term" value="F:catalytic activity"/>
    <property type="evidence" value="ECO:0007669"/>
    <property type="project" value="InterPro"/>
</dbReference>
<dbReference type="InterPro" id="IPR001544">
    <property type="entry name" value="Aminotrans_IV"/>
</dbReference>
<dbReference type="PANTHER" id="PTHR42743">
    <property type="entry name" value="AMINO-ACID AMINOTRANSFERASE"/>
    <property type="match status" value="1"/>
</dbReference>
<organism evidence="2">
    <name type="scientific">marine metagenome</name>
    <dbReference type="NCBI Taxonomy" id="408172"/>
    <lineage>
        <taxon>unclassified sequences</taxon>
        <taxon>metagenomes</taxon>
        <taxon>ecological metagenomes</taxon>
    </lineage>
</organism>
<dbReference type="InterPro" id="IPR050571">
    <property type="entry name" value="Class-IV_PLP-Dep_Aminotrnsfr"/>
</dbReference>
<dbReference type="SUPFAM" id="SSF56752">
    <property type="entry name" value="D-aminoacid aminotransferase-like PLP-dependent enzymes"/>
    <property type="match status" value="1"/>
</dbReference>
<dbReference type="AlphaFoldDB" id="A0A383E4N7"/>
<evidence type="ECO:0000313" key="2">
    <source>
        <dbReference type="EMBL" id="SVE51776.1"/>
    </source>
</evidence>
<feature type="non-terminal residue" evidence="2">
    <location>
        <position position="211"/>
    </location>
</feature>
<dbReference type="Gene3D" id="3.20.10.10">
    <property type="entry name" value="D-amino Acid Aminotransferase, subunit A, domain 2"/>
    <property type="match status" value="1"/>
</dbReference>
<protein>
    <recommendedName>
        <fullName evidence="3">Branched-chain-amino-acid aminotransferase</fullName>
    </recommendedName>
</protein>
<dbReference type="InterPro" id="IPR043132">
    <property type="entry name" value="BCAT-like_C"/>
</dbReference>
<proteinExistence type="inferred from homology"/>
<dbReference type="GO" id="GO:0046394">
    <property type="term" value="P:carboxylic acid biosynthetic process"/>
    <property type="evidence" value="ECO:0007669"/>
    <property type="project" value="UniProtKB-ARBA"/>
</dbReference>
<name>A0A383E4N7_9ZZZZ</name>
<sequence length="211" mass="24123">MNDVFPKGAAWVNNSFVDISEAKIPILDWGFLRSDATYDVVHVWKGRFFRLDKHIDRFFESTKKLRMPCQMDRDQLKKILAGCVEKAKLENAYVEMIQTRGMSPNFVRDPRKATPRIIAFAAPFGWILKQDDFEKGLNVLLTDIKRIPPSSVDPTIKNYLWMDLVTGMLNAYEKGNDTAILVDENNNITEGPGFNLFCVNDFGIFTPDHGV</sequence>
<dbReference type="InterPro" id="IPR043131">
    <property type="entry name" value="BCAT-like_N"/>
</dbReference>
<dbReference type="Pfam" id="PF01063">
    <property type="entry name" value="Aminotran_4"/>
    <property type="match status" value="1"/>
</dbReference>
<comment type="similarity">
    <text evidence="1">Belongs to the class-IV pyridoxal-phosphate-dependent aminotransferase family.</text>
</comment>
<evidence type="ECO:0000256" key="1">
    <source>
        <dbReference type="ARBA" id="ARBA00009320"/>
    </source>
</evidence>
<evidence type="ECO:0008006" key="3">
    <source>
        <dbReference type="Google" id="ProtNLM"/>
    </source>
</evidence>
<accession>A0A383E4N7</accession>
<gene>
    <name evidence="2" type="ORF">METZ01_LOCUS504630</name>
</gene>